<evidence type="ECO:0000313" key="1">
    <source>
        <dbReference type="EMBL" id="CAL1541023.1"/>
    </source>
</evidence>
<dbReference type="EMBL" id="CAXITT010000410">
    <property type="protein sequence ID" value="CAL1541023.1"/>
    <property type="molecule type" value="Genomic_DNA"/>
</dbReference>
<sequence length="94" mass="10134">NGNSGTYGTYSGEYVNLDSPILAHDGSGDHERTPLTTSIPFWVRLKSKFVKSSVLNTWSGSDPDLGRTLNTFAGVFAPVALGQFASHLFLRTGE</sequence>
<keyword evidence="2" id="KW-1185">Reference proteome</keyword>
<dbReference type="AlphaFoldDB" id="A0AAV2I2Z6"/>
<comment type="caution">
    <text evidence="1">The sequence shown here is derived from an EMBL/GenBank/DDBJ whole genome shotgun (WGS) entry which is preliminary data.</text>
</comment>
<protein>
    <submittedName>
        <fullName evidence="1">Uncharacterized protein</fullName>
    </submittedName>
</protein>
<dbReference type="Proteomes" id="UP001497497">
    <property type="component" value="Unassembled WGS sequence"/>
</dbReference>
<gene>
    <name evidence="1" type="ORF">GSLYS_00014665001</name>
</gene>
<reference evidence="1 2" key="1">
    <citation type="submission" date="2024-04" db="EMBL/GenBank/DDBJ databases">
        <authorList>
            <consortium name="Genoscope - CEA"/>
            <person name="William W."/>
        </authorList>
    </citation>
    <scope>NUCLEOTIDE SEQUENCE [LARGE SCALE GENOMIC DNA]</scope>
</reference>
<proteinExistence type="predicted"/>
<organism evidence="1 2">
    <name type="scientific">Lymnaea stagnalis</name>
    <name type="common">Great pond snail</name>
    <name type="synonym">Helix stagnalis</name>
    <dbReference type="NCBI Taxonomy" id="6523"/>
    <lineage>
        <taxon>Eukaryota</taxon>
        <taxon>Metazoa</taxon>
        <taxon>Spiralia</taxon>
        <taxon>Lophotrochozoa</taxon>
        <taxon>Mollusca</taxon>
        <taxon>Gastropoda</taxon>
        <taxon>Heterobranchia</taxon>
        <taxon>Euthyneura</taxon>
        <taxon>Panpulmonata</taxon>
        <taxon>Hygrophila</taxon>
        <taxon>Lymnaeoidea</taxon>
        <taxon>Lymnaeidae</taxon>
        <taxon>Lymnaea</taxon>
    </lineage>
</organism>
<evidence type="ECO:0000313" key="2">
    <source>
        <dbReference type="Proteomes" id="UP001497497"/>
    </source>
</evidence>
<feature type="non-terminal residue" evidence="1">
    <location>
        <position position="1"/>
    </location>
</feature>
<accession>A0AAV2I2Z6</accession>
<name>A0AAV2I2Z6_LYMST</name>